<name>A0A7R9KUH7_9ACAR</name>
<evidence type="ECO:0000313" key="4">
    <source>
        <dbReference type="EMBL" id="CAD7628513.1"/>
    </source>
</evidence>
<proteinExistence type="predicted"/>
<accession>A0A7R9KUH7</accession>
<evidence type="ECO:0000256" key="2">
    <source>
        <dbReference type="SAM" id="SignalP"/>
    </source>
</evidence>
<reference evidence="4" key="1">
    <citation type="submission" date="2020-11" db="EMBL/GenBank/DDBJ databases">
        <authorList>
            <person name="Tran Van P."/>
        </authorList>
    </citation>
    <scope>NUCLEOTIDE SEQUENCE</scope>
</reference>
<dbReference type="OrthoDB" id="4794873at2759"/>
<feature type="signal peptide" evidence="2">
    <location>
        <begin position="1"/>
        <end position="29"/>
    </location>
</feature>
<feature type="domain" description="Nose resistant-to-fluoxetine protein N-terminal" evidence="3">
    <location>
        <begin position="184"/>
        <end position="334"/>
    </location>
</feature>
<dbReference type="EMBL" id="OC860357">
    <property type="protein sequence ID" value="CAD7628513.1"/>
    <property type="molecule type" value="Genomic_DNA"/>
</dbReference>
<protein>
    <recommendedName>
        <fullName evidence="3">Nose resistant-to-fluoxetine protein N-terminal domain-containing protein</fullName>
    </recommendedName>
</protein>
<dbReference type="PANTHER" id="PTHR11161">
    <property type="entry name" value="O-ACYLTRANSFERASE"/>
    <property type="match status" value="1"/>
</dbReference>
<feature type="region of interest" description="Disordered" evidence="1">
    <location>
        <begin position="62"/>
        <end position="87"/>
    </location>
</feature>
<dbReference type="InterPro" id="IPR006621">
    <property type="entry name" value="Nose-resist-to-fluoxetine_N"/>
</dbReference>
<evidence type="ECO:0000313" key="5">
    <source>
        <dbReference type="Proteomes" id="UP000759131"/>
    </source>
</evidence>
<dbReference type="Pfam" id="PF20146">
    <property type="entry name" value="NRF"/>
    <property type="match status" value="1"/>
</dbReference>
<dbReference type="Proteomes" id="UP000759131">
    <property type="component" value="Unassembled WGS sequence"/>
</dbReference>
<evidence type="ECO:0000259" key="3">
    <source>
        <dbReference type="SMART" id="SM00703"/>
    </source>
</evidence>
<organism evidence="4">
    <name type="scientific">Medioppia subpectinata</name>
    <dbReference type="NCBI Taxonomy" id="1979941"/>
    <lineage>
        <taxon>Eukaryota</taxon>
        <taxon>Metazoa</taxon>
        <taxon>Ecdysozoa</taxon>
        <taxon>Arthropoda</taxon>
        <taxon>Chelicerata</taxon>
        <taxon>Arachnida</taxon>
        <taxon>Acari</taxon>
        <taxon>Acariformes</taxon>
        <taxon>Sarcoptiformes</taxon>
        <taxon>Oribatida</taxon>
        <taxon>Brachypylina</taxon>
        <taxon>Oppioidea</taxon>
        <taxon>Oppiidae</taxon>
        <taxon>Medioppia</taxon>
    </lineage>
</organism>
<dbReference type="PANTHER" id="PTHR11161:SF0">
    <property type="entry name" value="O-ACYLTRANSFERASE LIKE PROTEIN"/>
    <property type="match status" value="1"/>
</dbReference>
<dbReference type="SMART" id="SM00703">
    <property type="entry name" value="NRF"/>
    <property type="match status" value="1"/>
</dbReference>
<feature type="compositionally biased region" description="Low complexity" evidence="1">
    <location>
        <begin position="62"/>
        <end position="75"/>
    </location>
</feature>
<keyword evidence="5" id="KW-1185">Reference proteome</keyword>
<dbReference type="EMBL" id="CAJPIZ010005782">
    <property type="protein sequence ID" value="CAG2108943.1"/>
    <property type="molecule type" value="Genomic_DNA"/>
</dbReference>
<feature type="non-terminal residue" evidence="4">
    <location>
        <position position="1"/>
    </location>
</feature>
<dbReference type="InterPro" id="IPR052728">
    <property type="entry name" value="O2_lipid_transport_reg"/>
</dbReference>
<feature type="chain" id="PRO_5035591741" description="Nose resistant-to-fluoxetine protein N-terminal domain-containing protein" evidence="2">
    <location>
        <begin position="30"/>
        <end position="399"/>
    </location>
</feature>
<gene>
    <name evidence="4" type="ORF">OSB1V03_LOCUS8934</name>
</gene>
<dbReference type="AlphaFoldDB" id="A0A7R9KUH7"/>
<keyword evidence="2" id="KW-0732">Signal</keyword>
<evidence type="ECO:0000256" key="1">
    <source>
        <dbReference type="SAM" id="MobiDB-lite"/>
    </source>
</evidence>
<sequence>MVLKTKSSTYFAILVLVVLCVPFPTTLRAIDNVDYEYEYDNDVDPQLDDRGGGNSQAVAADDTVATDAGGASDADIPGGDGHRMPIRSVNKTAKIGTKRPKVVKKLPDFVTNNETKVELFAKLMRNPTVVEMVDKLRMRVGNFSRAVRVNVRNFVDEAKQGVSEDSVVHVRNSLMAFIESLELSPLCLMSFVMMKKALDRNERWPLKFYDSMQIKPTGLLEGSFTSLGLYSECLDIENEHFPGIKMKGQYCLAKVELPFMYPKPNNETQHRSPLLPDNNTLKLLQAINYFRKTYFRFGVCFPSTCNPKEINRALNTIMSPSGKSYVEIEKECNVKNKDIKRNGYQRTAHTILLIFISLELLGRSYVQPVFYNNIGLRRQNTGITKEFSTAKKFFWLRNS</sequence>